<accession>A0A9E9A608</accession>
<protein>
    <submittedName>
        <fullName evidence="1">Uncharacterized protein</fullName>
    </submittedName>
</protein>
<keyword evidence="2" id="KW-1185">Reference proteome</keyword>
<organism evidence="1 2">
    <name type="scientific">Methanophagales virus GBV302</name>
    <dbReference type="NCBI Taxonomy" id="2999281"/>
    <lineage>
        <taxon>Viruses</taxon>
        <taxon>Duplodnaviria</taxon>
        <taxon>Heunggongvirae</taxon>
        <taxon>Uroviricota</taxon>
        <taxon>Caudoviricetes</taxon>
        <taxon>Nakonvirales</taxon>
        <taxon>Ekchuahviridae</taxon>
        <taxon>Kukulkanvirus</taxon>
        <taxon>Kukulkanvirus mexicoense</taxon>
    </lineage>
</organism>
<name>A0A9E9A608_9CAUD</name>
<proteinExistence type="predicted"/>
<gene>
    <name evidence="1" type="ORF">FHOMOCKG_00006</name>
</gene>
<evidence type="ECO:0000313" key="1">
    <source>
        <dbReference type="EMBL" id="WAE39534.1"/>
    </source>
</evidence>
<evidence type="ECO:0000313" key="2">
    <source>
        <dbReference type="Proteomes" id="UP001156237"/>
    </source>
</evidence>
<dbReference type="Proteomes" id="UP001156237">
    <property type="component" value="Segment"/>
</dbReference>
<reference evidence="1 2" key="1">
    <citation type="submission" date="2022-10" db="EMBL/GenBank/DDBJ databases">
        <title>Evolutionary Diversification of Methanotrophic Ca. Methanophagales (ANME-1) and Their Expansive Virome.</title>
        <authorList>
            <person name="Laso-Perez R."/>
            <person name="Wu F."/>
            <person name="Cremiere A."/>
            <person name="Speth D.R."/>
            <person name="Magyar J.S."/>
            <person name="Krupovic M."/>
            <person name="Orphan V.J."/>
        </authorList>
    </citation>
    <scope>NUCLEOTIDE SEQUENCE [LARGE SCALE GENOMIC DNA]</scope>
</reference>
<dbReference type="EMBL" id="OP880253">
    <property type="protein sequence ID" value="WAE39534.1"/>
    <property type="molecule type" value="Genomic_DNA"/>
</dbReference>
<sequence>MKPMEGQTIEMYGVRVTVFRNGDVYISTKGDVTIVDARTVITDKTISLK</sequence>